<name>A0ABT6SQN1_9ACTN</name>
<proteinExistence type="predicted"/>
<evidence type="ECO:0000313" key="1">
    <source>
        <dbReference type="EMBL" id="MDI3417665.1"/>
    </source>
</evidence>
<comment type="caution">
    <text evidence="1">The sequence shown here is derived from an EMBL/GenBank/DDBJ whole genome shotgun (WGS) entry which is preliminary data.</text>
</comment>
<organism evidence="1 2">
    <name type="scientific">Streptomyces luteolus</name>
    <dbReference type="NCBI Taxonomy" id="3043615"/>
    <lineage>
        <taxon>Bacteria</taxon>
        <taxon>Bacillati</taxon>
        <taxon>Actinomycetota</taxon>
        <taxon>Actinomycetes</taxon>
        <taxon>Kitasatosporales</taxon>
        <taxon>Streptomycetaceae</taxon>
        <taxon>Streptomyces</taxon>
    </lineage>
</organism>
<dbReference type="EMBL" id="JASCIS010000003">
    <property type="protein sequence ID" value="MDI3417665.1"/>
    <property type="molecule type" value="Genomic_DNA"/>
</dbReference>
<sequence>MLPTGPQVVAAGQNAVIRSDQEYAYRNEGAGPVVCMRVVTGA</sequence>
<accession>A0ABT6SQN1</accession>
<evidence type="ECO:0008006" key="3">
    <source>
        <dbReference type="Google" id="ProtNLM"/>
    </source>
</evidence>
<dbReference type="RefSeq" id="WP_282533586.1">
    <property type="nucleotide sequence ID" value="NZ_JASCIS010000003.1"/>
</dbReference>
<dbReference type="Proteomes" id="UP001237105">
    <property type="component" value="Unassembled WGS sequence"/>
</dbReference>
<keyword evidence="2" id="KW-1185">Reference proteome</keyword>
<evidence type="ECO:0000313" key="2">
    <source>
        <dbReference type="Proteomes" id="UP001237105"/>
    </source>
</evidence>
<reference evidence="1 2" key="1">
    <citation type="submission" date="2023-05" db="EMBL/GenBank/DDBJ databases">
        <title>Draft genome sequence of Streptomyces sp. B-S-A12 isolated from a cave soil in Thailand.</title>
        <authorList>
            <person name="Chamroensaksri N."/>
            <person name="Muangham S."/>
        </authorList>
    </citation>
    <scope>NUCLEOTIDE SEQUENCE [LARGE SCALE GENOMIC DNA]</scope>
    <source>
        <strain evidence="1 2">B-S-A12</strain>
    </source>
</reference>
<gene>
    <name evidence="1" type="ORF">QIT00_03650</name>
</gene>
<protein>
    <recommendedName>
        <fullName evidence="3">Cupin 2 conserved barrel domain-containing protein</fullName>
    </recommendedName>
</protein>